<keyword evidence="2" id="KW-0813">Transport</keyword>
<evidence type="ECO:0000256" key="1">
    <source>
        <dbReference type="ARBA" id="ARBA00004141"/>
    </source>
</evidence>
<dbReference type="Pfam" id="PF03600">
    <property type="entry name" value="CitMHS"/>
    <property type="match status" value="1"/>
</dbReference>
<dbReference type="Pfam" id="PF02080">
    <property type="entry name" value="TrkA_C"/>
    <property type="match status" value="1"/>
</dbReference>
<keyword evidence="5 7" id="KW-1133">Transmembrane helix</keyword>
<dbReference type="InterPro" id="IPR004680">
    <property type="entry name" value="Cit_transptr-like_dom"/>
</dbReference>
<keyword evidence="6 7" id="KW-0472">Membrane</keyword>
<feature type="transmembrane region" description="Helical" evidence="7">
    <location>
        <begin position="65"/>
        <end position="87"/>
    </location>
</feature>
<dbReference type="PANTHER" id="PTHR43652:SF2">
    <property type="entry name" value="BASIC AMINO ACID ANTIPORTER YFCC-RELATED"/>
    <property type="match status" value="1"/>
</dbReference>
<feature type="transmembrane region" description="Helical" evidence="7">
    <location>
        <begin position="188"/>
        <end position="208"/>
    </location>
</feature>
<feature type="transmembrane region" description="Helical" evidence="7">
    <location>
        <begin position="147"/>
        <end position="168"/>
    </location>
</feature>
<accession>A0A942I2U9</accession>
<dbReference type="InterPro" id="IPR036721">
    <property type="entry name" value="RCK_C_sf"/>
</dbReference>
<dbReference type="GO" id="GO:0005886">
    <property type="term" value="C:plasma membrane"/>
    <property type="evidence" value="ECO:0007669"/>
    <property type="project" value="TreeGrafter"/>
</dbReference>
<feature type="domain" description="RCK C-terminal" evidence="8">
    <location>
        <begin position="317"/>
        <end position="401"/>
    </location>
</feature>
<feature type="transmembrane region" description="Helical" evidence="7">
    <location>
        <begin position="521"/>
        <end position="542"/>
    </location>
</feature>
<dbReference type="Gene3D" id="3.30.70.1450">
    <property type="entry name" value="Regulator of K+ conductance, C-terminal domain"/>
    <property type="match status" value="1"/>
</dbReference>
<reference evidence="9" key="1">
    <citation type="submission" date="2021-04" db="EMBL/GenBank/DDBJ databases">
        <title>Pseudaminobacter soli sp. nov., isolated from paddy soil contaminated by heavy metals.</title>
        <authorList>
            <person name="Zhang K."/>
        </authorList>
    </citation>
    <scope>NUCLEOTIDE SEQUENCE</scope>
    <source>
        <strain evidence="9">19-2017</strain>
    </source>
</reference>
<keyword evidence="3 7" id="KW-0812">Transmembrane</keyword>
<protein>
    <submittedName>
        <fullName evidence="9">SLC13 family permease</fullName>
    </submittedName>
</protein>
<feature type="transmembrane region" description="Helical" evidence="7">
    <location>
        <begin position="587"/>
        <end position="607"/>
    </location>
</feature>
<name>A0A942I2U9_9HYPH</name>
<proteinExistence type="predicted"/>
<sequence>MLHVLGLQEFAPHIALASILLLLCAFASEKWPPEVVAISGMAFFLLCGMVDTAGMLGALSNNAPWTIIAMFILSSALMRTGVLDGVGRLLRGLTRYGQGVVLIVFILFNIVASAFFNNIPQVVMMIPVTIMLARACGMAPSRLLMPLSFATILGGTLALIGASTNLVVDGIVRGAGLPGFSMFEITPLGILVAIAGTIYLTIAGRFFIPHRDTVSTLLDTKSQPHFLVEVFVPMGSPLIGRNPLDSSMLQGPERRVVDVIRGGLSLRRDMQSVRLTAGDIIVMKSDVANVMTMRDRKGVEISAPDEPLQAEVVGDGPALQPVAVRGDTLAEAIVGPSSRLIGRTLRQERLRRRFGVYPIAVHRQGENLEGRLEEVKLRVGDTLLLEGAPEDLQKVAADADLINLSPSGEKGFRPDKALLATLTLAGVVLFSALNIIPIAGAAWIGVAFVLLTRCIDSDEAIQSVEWSVILLLYSMLTIGSGLEQTGAIEVIVNFAEPYLIGMSPMVVLALIYVVSSLMTEIVTANAVAVVVTPLAIALAIQLGHDPRPFAVAVMFAASASFATPVGYQTNTLVYSAGGYRFLDFVKVGLPLNFICGIVTILFLPLIWKL</sequence>
<comment type="subcellular location">
    <subcellularLocation>
        <location evidence="1">Membrane</location>
        <topology evidence="1">Multi-pass membrane protein</topology>
    </subcellularLocation>
</comment>
<comment type="caution">
    <text evidence="9">The sequence shown here is derived from an EMBL/GenBank/DDBJ whole genome shotgun (WGS) entry which is preliminary data.</text>
</comment>
<feature type="transmembrane region" description="Helical" evidence="7">
    <location>
        <begin position="463"/>
        <end position="482"/>
    </location>
</feature>
<feature type="transmembrane region" description="Helical" evidence="7">
    <location>
        <begin position="418"/>
        <end position="451"/>
    </location>
</feature>
<dbReference type="PROSITE" id="PS51202">
    <property type="entry name" value="RCK_C"/>
    <property type="match status" value="2"/>
</dbReference>
<evidence type="ECO:0000256" key="3">
    <source>
        <dbReference type="ARBA" id="ARBA00022692"/>
    </source>
</evidence>
<dbReference type="GO" id="GO:0008324">
    <property type="term" value="F:monoatomic cation transmembrane transporter activity"/>
    <property type="evidence" value="ECO:0007669"/>
    <property type="project" value="InterPro"/>
</dbReference>
<keyword evidence="10" id="KW-1185">Reference proteome</keyword>
<dbReference type="PANTHER" id="PTHR43652">
    <property type="entry name" value="BASIC AMINO ACID ANTIPORTER YFCC-RELATED"/>
    <property type="match status" value="1"/>
</dbReference>
<dbReference type="RefSeq" id="WP_188254491.1">
    <property type="nucleotide sequence ID" value="NZ_JABVCF010000004.1"/>
</dbReference>
<dbReference type="EMBL" id="JAGWCR010000004">
    <property type="protein sequence ID" value="MBS3648934.1"/>
    <property type="molecule type" value="Genomic_DNA"/>
</dbReference>
<dbReference type="SUPFAM" id="SSF116726">
    <property type="entry name" value="TrkA C-terminal domain-like"/>
    <property type="match status" value="2"/>
</dbReference>
<dbReference type="AlphaFoldDB" id="A0A942I2U9"/>
<dbReference type="InterPro" id="IPR031312">
    <property type="entry name" value="Na/sul_symport_CS"/>
</dbReference>
<evidence type="ECO:0000313" key="10">
    <source>
        <dbReference type="Proteomes" id="UP000680348"/>
    </source>
</evidence>
<dbReference type="InterPro" id="IPR006037">
    <property type="entry name" value="RCK_C"/>
</dbReference>
<keyword evidence="4" id="KW-0677">Repeat</keyword>
<evidence type="ECO:0000256" key="6">
    <source>
        <dbReference type="ARBA" id="ARBA00023136"/>
    </source>
</evidence>
<feature type="transmembrane region" description="Helical" evidence="7">
    <location>
        <begin position="549"/>
        <end position="567"/>
    </location>
</feature>
<evidence type="ECO:0000259" key="8">
    <source>
        <dbReference type="PROSITE" id="PS51202"/>
    </source>
</evidence>
<dbReference type="Proteomes" id="UP000680348">
    <property type="component" value="Unassembled WGS sequence"/>
</dbReference>
<dbReference type="InterPro" id="IPR051679">
    <property type="entry name" value="DASS-Related_Transporters"/>
</dbReference>
<feature type="domain" description="RCK C-terminal" evidence="8">
    <location>
        <begin position="215"/>
        <end position="299"/>
    </location>
</feature>
<dbReference type="GO" id="GO:0006813">
    <property type="term" value="P:potassium ion transport"/>
    <property type="evidence" value="ECO:0007669"/>
    <property type="project" value="InterPro"/>
</dbReference>
<evidence type="ECO:0000256" key="4">
    <source>
        <dbReference type="ARBA" id="ARBA00022737"/>
    </source>
</evidence>
<gene>
    <name evidence="9" type="ORF">KEU06_09970</name>
</gene>
<organism evidence="9 10">
    <name type="scientific">Pseudaminobacter soli</name>
    <name type="common">ex Zhang et al. 2022</name>
    <dbReference type="NCBI Taxonomy" id="2831468"/>
    <lineage>
        <taxon>Bacteria</taxon>
        <taxon>Pseudomonadati</taxon>
        <taxon>Pseudomonadota</taxon>
        <taxon>Alphaproteobacteria</taxon>
        <taxon>Hyphomicrobiales</taxon>
        <taxon>Phyllobacteriaceae</taxon>
        <taxon>Pseudaminobacter</taxon>
    </lineage>
</organism>
<feature type="transmembrane region" description="Helical" evidence="7">
    <location>
        <begin position="35"/>
        <end position="59"/>
    </location>
</feature>
<feature type="transmembrane region" description="Helical" evidence="7">
    <location>
        <begin position="12"/>
        <end position="28"/>
    </location>
</feature>
<feature type="transmembrane region" description="Helical" evidence="7">
    <location>
        <begin position="494"/>
        <end position="515"/>
    </location>
</feature>
<evidence type="ECO:0000256" key="2">
    <source>
        <dbReference type="ARBA" id="ARBA00022448"/>
    </source>
</evidence>
<evidence type="ECO:0000313" key="9">
    <source>
        <dbReference type="EMBL" id="MBS3648934.1"/>
    </source>
</evidence>
<feature type="transmembrane region" description="Helical" evidence="7">
    <location>
        <begin position="99"/>
        <end position="116"/>
    </location>
</feature>
<evidence type="ECO:0000256" key="7">
    <source>
        <dbReference type="SAM" id="Phobius"/>
    </source>
</evidence>
<evidence type="ECO:0000256" key="5">
    <source>
        <dbReference type="ARBA" id="ARBA00022989"/>
    </source>
</evidence>
<dbReference type="PROSITE" id="PS01271">
    <property type="entry name" value="NA_SULFATE"/>
    <property type="match status" value="1"/>
</dbReference>